<proteinExistence type="predicted"/>
<dbReference type="Gene3D" id="3.40.30.10">
    <property type="entry name" value="Glutaredoxin"/>
    <property type="match status" value="1"/>
</dbReference>
<organism evidence="2 3">
    <name type="scientific">Rhodocista pekingensis</name>
    <dbReference type="NCBI Taxonomy" id="201185"/>
    <lineage>
        <taxon>Bacteria</taxon>
        <taxon>Pseudomonadati</taxon>
        <taxon>Pseudomonadota</taxon>
        <taxon>Alphaproteobacteria</taxon>
        <taxon>Rhodospirillales</taxon>
        <taxon>Azospirillaceae</taxon>
        <taxon>Rhodocista</taxon>
    </lineage>
</organism>
<protein>
    <submittedName>
        <fullName evidence="2">Glutathione S-transferase family protein</fullName>
    </submittedName>
</protein>
<name>A0ABW2KXH4_9PROT</name>
<dbReference type="InterPro" id="IPR040079">
    <property type="entry name" value="Glutathione_S-Trfase"/>
</dbReference>
<dbReference type="InterPro" id="IPR036249">
    <property type="entry name" value="Thioredoxin-like_sf"/>
</dbReference>
<accession>A0ABW2KXH4</accession>
<dbReference type="Pfam" id="PF13409">
    <property type="entry name" value="GST_N_2"/>
    <property type="match status" value="1"/>
</dbReference>
<dbReference type="Gene3D" id="1.20.1050.10">
    <property type="match status" value="1"/>
</dbReference>
<comment type="caution">
    <text evidence="2">The sequence shown here is derived from an EMBL/GenBank/DDBJ whole genome shotgun (WGS) entry which is preliminary data.</text>
</comment>
<dbReference type="PANTHER" id="PTHR44051:SF8">
    <property type="entry name" value="GLUTATHIONE S-TRANSFERASE GSTA"/>
    <property type="match status" value="1"/>
</dbReference>
<dbReference type="SFLD" id="SFLDS00019">
    <property type="entry name" value="Glutathione_Transferase_(cytos"/>
    <property type="match status" value="1"/>
</dbReference>
<dbReference type="InterPro" id="IPR036282">
    <property type="entry name" value="Glutathione-S-Trfase_C_sf"/>
</dbReference>
<evidence type="ECO:0000313" key="3">
    <source>
        <dbReference type="Proteomes" id="UP001596456"/>
    </source>
</evidence>
<sequence>MLTLYGCPGCGSAAIEAAFTLAGEAYEYIQTDPGGDTAEVARLRAVNPMGQVPALLLEDGSVLTESAAILLWLADRHPGLAPAPGDPARAPFLRWLLFLAGAVYPMYTVGDFPDRWVGGERAQRELRAATVERILSCWRTLEQALDPSPWLLGAGPTLLDLYAATLSRWRPGRDRIRAVAPRVIAACERAEALSALAPVRARNFPEG</sequence>
<dbReference type="EMBL" id="JBHTCM010000010">
    <property type="protein sequence ID" value="MFC7334001.1"/>
    <property type="molecule type" value="Genomic_DNA"/>
</dbReference>
<reference evidence="3" key="1">
    <citation type="journal article" date="2019" name="Int. J. Syst. Evol. Microbiol.">
        <title>The Global Catalogue of Microorganisms (GCM) 10K type strain sequencing project: providing services to taxonomists for standard genome sequencing and annotation.</title>
        <authorList>
            <consortium name="The Broad Institute Genomics Platform"/>
            <consortium name="The Broad Institute Genome Sequencing Center for Infectious Disease"/>
            <person name="Wu L."/>
            <person name="Ma J."/>
        </authorList>
    </citation>
    <scope>NUCLEOTIDE SEQUENCE [LARGE SCALE GENOMIC DNA]</scope>
    <source>
        <strain evidence="3">CGMCC 1.16275</strain>
    </source>
</reference>
<dbReference type="InterPro" id="IPR004045">
    <property type="entry name" value="Glutathione_S-Trfase_N"/>
</dbReference>
<evidence type="ECO:0000313" key="2">
    <source>
        <dbReference type="EMBL" id="MFC7334001.1"/>
    </source>
</evidence>
<dbReference type="CDD" id="cd03057">
    <property type="entry name" value="GST_N_Beta"/>
    <property type="match status" value="1"/>
</dbReference>
<dbReference type="Proteomes" id="UP001596456">
    <property type="component" value="Unassembled WGS sequence"/>
</dbReference>
<dbReference type="PROSITE" id="PS50404">
    <property type="entry name" value="GST_NTER"/>
    <property type="match status" value="1"/>
</dbReference>
<dbReference type="RefSeq" id="WP_377359456.1">
    <property type="nucleotide sequence ID" value="NZ_JBHTCM010000010.1"/>
</dbReference>
<feature type="domain" description="GST N-terminal" evidence="1">
    <location>
        <begin position="1"/>
        <end position="81"/>
    </location>
</feature>
<evidence type="ECO:0000259" key="1">
    <source>
        <dbReference type="PROSITE" id="PS50404"/>
    </source>
</evidence>
<dbReference type="SUPFAM" id="SSF47616">
    <property type="entry name" value="GST C-terminal domain-like"/>
    <property type="match status" value="1"/>
</dbReference>
<keyword evidence="3" id="KW-1185">Reference proteome</keyword>
<dbReference type="PANTHER" id="PTHR44051">
    <property type="entry name" value="GLUTATHIONE S-TRANSFERASE-RELATED"/>
    <property type="match status" value="1"/>
</dbReference>
<gene>
    <name evidence="2" type="ORF">ACFQPS_12585</name>
</gene>
<dbReference type="SUPFAM" id="SSF52833">
    <property type="entry name" value="Thioredoxin-like"/>
    <property type="match status" value="1"/>
</dbReference>